<protein>
    <submittedName>
        <fullName evidence="4">Uncharacterized protein</fullName>
    </submittedName>
</protein>
<dbReference type="InterPro" id="IPR025340">
    <property type="entry name" value="DUF4246"/>
</dbReference>
<keyword evidence="5" id="KW-1185">Reference proteome</keyword>
<dbReference type="InterPro" id="IPR049192">
    <property type="entry name" value="DUF4246_C"/>
</dbReference>
<evidence type="ECO:0000259" key="3">
    <source>
        <dbReference type="Pfam" id="PF21666"/>
    </source>
</evidence>
<gene>
    <name evidence="4" type="ORF">C8A01DRAFT_12626</name>
</gene>
<accession>A0AAN6PMM7</accession>
<feature type="region of interest" description="Disordered" evidence="1">
    <location>
        <begin position="362"/>
        <end position="387"/>
    </location>
</feature>
<dbReference type="Pfam" id="PF21666">
    <property type="entry name" value="DUF4246_N"/>
    <property type="match status" value="1"/>
</dbReference>
<evidence type="ECO:0000256" key="1">
    <source>
        <dbReference type="SAM" id="MobiDB-lite"/>
    </source>
</evidence>
<dbReference type="PANTHER" id="PTHR33119">
    <property type="entry name" value="IFI3P"/>
    <property type="match status" value="1"/>
</dbReference>
<organism evidence="4 5">
    <name type="scientific">Parachaetomium inaequale</name>
    <dbReference type="NCBI Taxonomy" id="2588326"/>
    <lineage>
        <taxon>Eukaryota</taxon>
        <taxon>Fungi</taxon>
        <taxon>Dikarya</taxon>
        <taxon>Ascomycota</taxon>
        <taxon>Pezizomycotina</taxon>
        <taxon>Sordariomycetes</taxon>
        <taxon>Sordariomycetidae</taxon>
        <taxon>Sordariales</taxon>
        <taxon>Chaetomiaceae</taxon>
        <taxon>Parachaetomium</taxon>
    </lineage>
</organism>
<feature type="compositionally biased region" description="Basic and acidic residues" evidence="1">
    <location>
        <begin position="377"/>
        <end position="387"/>
    </location>
</feature>
<dbReference type="Proteomes" id="UP001303115">
    <property type="component" value="Unassembled WGS sequence"/>
</dbReference>
<dbReference type="EMBL" id="MU854323">
    <property type="protein sequence ID" value="KAK4043863.1"/>
    <property type="molecule type" value="Genomic_DNA"/>
</dbReference>
<dbReference type="Pfam" id="PF14033">
    <property type="entry name" value="DUF4246"/>
    <property type="match status" value="1"/>
</dbReference>
<evidence type="ECO:0000313" key="5">
    <source>
        <dbReference type="Proteomes" id="UP001303115"/>
    </source>
</evidence>
<comment type="caution">
    <text evidence="4">The sequence shown here is derived from an EMBL/GenBank/DDBJ whole genome shotgun (WGS) entry which is preliminary data.</text>
</comment>
<reference evidence="5" key="1">
    <citation type="journal article" date="2023" name="Mol. Phylogenet. Evol.">
        <title>Genome-scale phylogeny and comparative genomics of the fungal order Sordariales.</title>
        <authorList>
            <person name="Hensen N."/>
            <person name="Bonometti L."/>
            <person name="Westerberg I."/>
            <person name="Brannstrom I.O."/>
            <person name="Guillou S."/>
            <person name="Cros-Aarteil S."/>
            <person name="Calhoun S."/>
            <person name="Haridas S."/>
            <person name="Kuo A."/>
            <person name="Mondo S."/>
            <person name="Pangilinan J."/>
            <person name="Riley R."/>
            <person name="LaButti K."/>
            <person name="Andreopoulos B."/>
            <person name="Lipzen A."/>
            <person name="Chen C."/>
            <person name="Yan M."/>
            <person name="Daum C."/>
            <person name="Ng V."/>
            <person name="Clum A."/>
            <person name="Steindorff A."/>
            <person name="Ohm R.A."/>
            <person name="Martin F."/>
            <person name="Silar P."/>
            <person name="Natvig D.O."/>
            <person name="Lalanne C."/>
            <person name="Gautier V."/>
            <person name="Ament-Velasquez S.L."/>
            <person name="Kruys A."/>
            <person name="Hutchinson M.I."/>
            <person name="Powell A.J."/>
            <person name="Barry K."/>
            <person name="Miller A.N."/>
            <person name="Grigoriev I.V."/>
            <person name="Debuchy R."/>
            <person name="Gladieux P."/>
            <person name="Hiltunen Thoren M."/>
            <person name="Johannesson H."/>
        </authorList>
    </citation>
    <scope>NUCLEOTIDE SEQUENCE [LARGE SCALE GENOMIC DNA]</scope>
    <source>
        <strain evidence="5">CBS 284.82</strain>
    </source>
</reference>
<sequence length="694" mass="78918">MASTPASHQYPGVNLPLRHLEQQSRLGFDFYRCGSFDGAIGSHSDLIQVREVAMMLLMDRLTDKPSWHEKVFDDAIVAKWRNEALTQDEEAIHQEIVAGKPIPMPERTRLMNEAAFDYCIAELRCKAAHFKETGLVFTLNSSQTAVHGPSYLNTAIKADSLVSNELQQGLKAAFETLRTDQAAEPDWHPGSNDMVQDLVHPSMYPFVYGTPLPDTKFIQEEVVGVADAVDKWSGKGKTVQPMSGDAEVATFGDSVFPQHYINKDYWSQTYQWLPANLVFRDDGTVRFTSYINNLHPKKHSETYRLVEKLIDTAIPAWERVLSGRAVTASGGDPERMGFPPGVYEENQDEVWEDFNPEVLAEHEAEEGSIDYDEEKTDEEREKSHQEAKERMMQTLKWREIRDPLLMEPLDFEPVTYKVEQTLRERFKNTGLQVIVKMASIELTPEKPDFPAGGWHARGQMNEHIVATALYYLDSENVTPSQLSFRMATSRDQEALQSQVGQDLYTVYEHIYGTKLGMGMGSNRVQTYGSVATPEGRLLAFPNVFQHRVSSFSLQDRTKPGHRRFIALWLVDPLQRIVSTANVPPQQFNWWAEAVFGTEAQAAAGEMPPELFQLLLEQGVDKAIKPSEELLQKMGGNRLPAEIMEMVRRQSTVPEGLMTVEEAQRHRLQLMKHRTAFVQTNERREWAGTYSFCEH</sequence>
<dbReference type="PANTHER" id="PTHR33119:SF1">
    <property type="entry name" value="FE2OG DIOXYGENASE DOMAIN-CONTAINING PROTEIN"/>
    <property type="match status" value="1"/>
</dbReference>
<feature type="compositionally biased region" description="Acidic residues" evidence="1">
    <location>
        <begin position="363"/>
        <end position="376"/>
    </location>
</feature>
<evidence type="ECO:0000313" key="4">
    <source>
        <dbReference type="EMBL" id="KAK4043863.1"/>
    </source>
</evidence>
<evidence type="ECO:0000259" key="2">
    <source>
        <dbReference type="Pfam" id="PF14033"/>
    </source>
</evidence>
<dbReference type="InterPro" id="IPR049207">
    <property type="entry name" value="DUF4246_N"/>
</dbReference>
<dbReference type="AlphaFoldDB" id="A0AAN6PMM7"/>
<name>A0AAN6PMM7_9PEZI</name>
<proteinExistence type="predicted"/>
<feature type="domain" description="DUF4246" evidence="2">
    <location>
        <begin position="114"/>
        <end position="592"/>
    </location>
</feature>
<feature type="domain" description="DUF4246" evidence="3">
    <location>
        <begin position="10"/>
        <end position="83"/>
    </location>
</feature>